<evidence type="ECO:0000313" key="1">
    <source>
        <dbReference type="EMBL" id="BBD09030.1"/>
    </source>
</evidence>
<organism evidence="1 2">
    <name type="scientific">Desulfovibrio ferrophilus</name>
    <dbReference type="NCBI Taxonomy" id="241368"/>
    <lineage>
        <taxon>Bacteria</taxon>
        <taxon>Pseudomonadati</taxon>
        <taxon>Thermodesulfobacteriota</taxon>
        <taxon>Desulfovibrionia</taxon>
        <taxon>Desulfovibrionales</taxon>
        <taxon>Desulfovibrionaceae</taxon>
        <taxon>Desulfovibrio</taxon>
    </lineage>
</organism>
<accession>A0A2Z6B0S0</accession>
<evidence type="ECO:0000313" key="2">
    <source>
        <dbReference type="Proteomes" id="UP000269883"/>
    </source>
</evidence>
<dbReference type="AlphaFoldDB" id="A0A2Z6B0S0"/>
<reference evidence="1 2" key="1">
    <citation type="journal article" date="2018" name="Sci. Adv.">
        <title>Multi-heme cytochromes provide a pathway for survival in energy-limited environments.</title>
        <authorList>
            <person name="Deng X."/>
            <person name="Dohmae N."/>
            <person name="Nealson K.H."/>
            <person name="Hashimoto K."/>
            <person name="Okamoto A."/>
        </authorList>
    </citation>
    <scope>NUCLEOTIDE SEQUENCE [LARGE SCALE GENOMIC DNA]</scope>
    <source>
        <strain evidence="1 2">IS5</strain>
    </source>
</reference>
<dbReference type="KEGG" id="dfl:DFE_2304"/>
<proteinExistence type="predicted"/>
<dbReference type="EMBL" id="AP017378">
    <property type="protein sequence ID" value="BBD09030.1"/>
    <property type="molecule type" value="Genomic_DNA"/>
</dbReference>
<gene>
    <name evidence="1" type="ORF">DFE_2304</name>
</gene>
<sequence length="58" mass="6041">MGKTVDKTVLAKEDISDMGGSADAEGRCFESEVAAKGLVGTFVFYCIPGLPGDLSVWA</sequence>
<name>A0A2Z6B0S0_9BACT</name>
<protein>
    <submittedName>
        <fullName evidence="1">Uncharacterized protein</fullName>
    </submittedName>
</protein>
<keyword evidence="2" id="KW-1185">Reference proteome</keyword>
<dbReference type="Proteomes" id="UP000269883">
    <property type="component" value="Chromosome"/>
</dbReference>